<keyword evidence="12" id="KW-0012">Acyltransferase</keyword>
<feature type="transmembrane region" description="Helical" evidence="13">
    <location>
        <begin position="59"/>
        <end position="92"/>
    </location>
</feature>
<evidence type="ECO:0000256" key="8">
    <source>
        <dbReference type="ARBA" id="ARBA00023098"/>
    </source>
</evidence>
<dbReference type="AlphaFoldDB" id="A0A7S1K5N0"/>
<keyword evidence="8" id="KW-0443">Lipid metabolism</keyword>
<comment type="pathway">
    <text evidence="2">Lipid metabolism.</text>
</comment>
<dbReference type="InterPro" id="IPR045252">
    <property type="entry name" value="LPCAT1-like"/>
</dbReference>
<evidence type="ECO:0000313" key="16">
    <source>
        <dbReference type="EMBL" id="CAD9062617.1"/>
    </source>
</evidence>
<keyword evidence="4" id="KW-0444">Lipid biosynthesis</keyword>
<sequence>MFWFLVGLVLLYLPMGIGAVLWVQSSYKLGQKLSYKELTSEQRERYRAFERFDLHKWNYTAFLLGGFFLMPLRAVLCIVITSTAAVLFWCVATFFRRRDASKESCDEGISPLTPLGSCLLRWLSYTFPRMLLWSMGVVWIREYEWDSKIGKAAPLPPFSLQQWSGRRGRNATVVANHVAMTDILVFMVTCAASFVSKDVIRGWPCVGVIAESIGTVFVDRETEEARKSAADRVTARQVALAEGKADHPLCIFAEGTTTNGRHVIPFKTGGFRALTPVQPAVMVYQFHWFNPSVEIVPEEYYFPLLLSQPYYILHLYWLPPMQPSPPTIPPTSSLPADQQREERVNRFANEVRQRISEVLVKVHPNPPKGLKLPDEWHGSFRDKAEVYNMLLHMERH</sequence>
<keyword evidence="11" id="KW-1208">Phospholipid metabolism</keyword>
<evidence type="ECO:0000256" key="2">
    <source>
        <dbReference type="ARBA" id="ARBA00005189"/>
    </source>
</evidence>
<keyword evidence="5" id="KW-0808">Transferase</keyword>
<feature type="signal peptide" evidence="14">
    <location>
        <begin position="1"/>
        <end position="19"/>
    </location>
</feature>
<feature type="chain" id="PRO_5031554646" description="Phospholipid/glycerol acyltransferase domain-containing protein" evidence="14">
    <location>
        <begin position="20"/>
        <end position="396"/>
    </location>
</feature>
<keyword evidence="7 13" id="KW-1133">Transmembrane helix</keyword>
<name>A0A7S1K5N0_9ALVE</name>
<evidence type="ECO:0000256" key="6">
    <source>
        <dbReference type="ARBA" id="ARBA00022692"/>
    </source>
</evidence>
<evidence type="ECO:0000256" key="13">
    <source>
        <dbReference type="SAM" id="Phobius"/>
    </source>
</evidence>
<protein>
    <recommendedName>
        <fullName evidence="15">Phospholipid/glycerol acyltransferase domain-containing protein</fullName>
    </recommendedName>
</protein>
<keyword evidence="14" id="KW-0732">Signal</keyword>
<dbReference type="SMART" id="SM00563">
    <property type="entry name" value="PlsC"/>
    <property type="match status" value="1"/>
</dbReference>
<evidence type="ECO:0000256" key="4">
    <source>
        <dbReference type="ARBA" id="ARBA00022516"/>
    </source>
</evidence>
<dbReference type="EMBL" id="HBGB01030165">
    <property type="protein sequence ID" value="CAD9062617.1"/>
    <property type="molecule type" value="Transcribed_RNA"/>
</dbReference>
<evidence type="ECO:0000256" key="3">
    <source>
        <dbReference type="ARBA" id="ARBA00008655"/>
    </source>
</evidence>
<dbReference type="PANTHER" id="PTHR23063:SF52">
    <property type="entry name" value="LYSOPHOSPHATIDYLCHOLINE ACYLTRANSFERASE"/>
    <property type="match status" value="1"/>
</dbReference>
<dbReference type="PANTHER" id="PTHR23063">
    <property type="entry name" value="PHOSPHOLIPID ACYLTRANSFERASE"/>
    <property type="match status" value="1"/>
</dbReference>
<evidence type="ECO:0000256" key="14">
    <source>
        <dbReference type="SAM" id="SignalP"/>
    </source>
</evidence>
<keyword evidence="6 13" id="KW-0812">Transmembrane</keyword>
<dbReference type="GO" id="GO:0008654">
    <property type="term" value="P:phospholipid biosynthetic process"/>
    <property type="evidence" value="ECO:0007669"/>
    <property type="project" value="UniProtKB-KW"/>
</dbReference>
<dbReference type="Pfam" id="PF01553">
    <property type="entry name" value="Acyltransferase"/>
    <property type="match status" value="1"/>
</dbReference>
<evidence type="ECO:0000256" key="12">
    <source>
        <dbReference type="ARBA" id="ARBA00023315"/>
    </source>
</evidence>
<evidence type="ECO:0000256" key="9">
    <source>
        <dbReference type="ARBA" id="ARBA00023136"/>
    </source>
</evidence>
<reference evidence="16" key="1">
    <citation type="submission" date="2021-01" db="EMBL/GenBank/DDBJ databases">
        <authorList>
            <person name="Corre E."/>
            <person name="Pelletier E."/>
            <person name="Niang G."/>
            <person name="Scheremetjew M."/>
            <person name="Finn R."/>
            <person name="Kale V."/>
            <person name="Holt S."/>
            <person name="Cochrane G."/>
            <person name="Meng A."/>
            <person name="Brown T."/>
            <person name="Cohen L."/>
        </authorList>
    </citation>
    <scope>NUCLEOTIDE SEQUENCE</scope>
    <source>
        <strain evidence="16">CCMP3346</strain>
    </source>
</reference>
<dbReference type="SUPFAM" id="SSF69593">
    <property type="entry name" value="Glycerol-3-phosphate (1)-acyltransferase"/>
    <property type="match status" value="1"/>
</dbReference>
<comment type="subcellular location">
    <subcellularLocation>
        <location evidence="1">Membrane</location>
    </subcellularLocation>
</comment>
<comment type="similarity">
    <text evidence="3">Belongs to the 1-acyl-sn-glycerol-3-phosphate acyltransferase family.</text>
</comment>
<evidence type="ECO:0000256" key="7">
    <source>
        <dbReference type="ARBA" id="ARBA00022989"/>
    </source>
</evidence>
<dbReference type="CDD" id="cd07991">
    <property type="entry name" value="LPLAT_LPCAT1-like"/>
    <property type="match status" value="1"/>
</dbReference>
<keyword evidence="10" id="KW-0594">Phospholipid biosynthesis</keyword>
<dbReference type="GO" id="GO:0016020">
    <property type="term" value="C:membrane"/>
    <property type="evidence" value="ECO:0007669"/>
    <property type="project" value="UniProtKB-SubCell"/>
</dbReference>
<dbReference type="InterPro" id="IPR002123">
    <property type="entry name" value="Plipid/glycerol_acylTrfase"/>
</dbReference>
<evidence type="ECO:0000259" key="15">
    <source>
        <dbReference type="SMART" id="SM00563"/>
    </source>
</evidence>
<dbReference type="GO" id="GO:0008374">
    <property type="term" value="F:O-acyltransferase activity"/>
    <property type="evidence" value="ECO:0007669"/>
    <property type="project" value="InterPro"/>
</dbReference>
<gene>
    <name evidence="16" type="ORF">VBRA1451_LOCUS17687</name>
</gene>
<accession>A0A7S1K5N0</accession>
<evidence type="ECO:0000256" key="11">
    <source>
        <dbReference type="ARBA" id="ARBA00023264"/>
    </source>
</evidence>
<evidence type="ECO:0000256" key="10">
    <source>
        <dbReference type="ARBA" id="ARBA00023209"/>
    </source>
</evidence>
<evidence type="ECO:0000256" key="1">
    <source>
        <dbReference type="ARBA" id="ARBA00004370"/>
    </source>
</evidence>
<keyword evidence="9 13" id="KW-0472">Membrane</keyword>
<feature type="domain" description="Phospholipid/glycerol acyltransferase" evidence="15">
    <location>
        <begin position="171"/>
        <end position="285"/>
    </location>
</feature>
<evidence type="ECO:0000256" key="5">
    <source>
        <dbReference type="ARBA" id="ARBA00022679"/>
    </source>
</evidence>
<organism evidence="16">
    <name type="scientific">Vitrella brassicaformis</name>
    <dbReference type="NCBI Taxonomy" id="1169539"/>
    <lineage>
        <taxon>Eukaryota</taxon>
        <taxon>Sar</taxon>
        <taxon>Alveolata</taxon>
        <taxon>Colpodellida</taxon>
        <taxon>Vitrellaceae</taxon>
        <taxon>Vitrella</taxon>
    </lineage>
</organism>
<proteinExistence type="inferred from homology"/>